<feature type="region of interest" description="Disordered" evidence="11">
    <location>
        <begin position="1"/>
        <end position="50"/>
    </location>
</feature>
<feature type="modified residue" description="N6-(pyridoxal phosphate)lysine" evidence="9">
    <location>
        <position position="725"/>
    </location>
</feature>
<keyword evidence="4" id="KW-0021">Allosteric enzyme</keyword>
<evidence type="ECO:0000313" key="12">
    <source>
        <dbReference type="EMBL" id="GJQ12651.1"/>
    </source>
</evidence>
<organism evidence="12 13">
    <name type="scientific">Galdieria partita</name>
    <dbReference type="NCBI Taxonomy" id="83374"/>
    <lineage>
        <taxon>Eukaryota</taxon>
        <taxon>Rhodophyta</taxon>
        <taxon>Bangiophyceae</taxon>
        <taxon>Galdieriales</taxon>
        <taxon>Galdieriaceae</taxon>
        <taxon>Galdieria</taxon>
    </lineage>
</organism>
<evidence type="ECO:0000256" key="11">
    <source>
        <dbReference type="SAM" id="MobiDB-lite"/>
    </source>
</evidence>
<gene>
    <name evidence="12" type="ORF">GpartN1_g4442.t1</name>
</gene>
<evidence type="ECO:0000256" key="4">
    <source>
        <dbReference type="ARBA" id="ARBA00022533"/>
    </source>
</evidence>
<name>A0A9C7PY00_9RHOD</name>
<protein>
    <recommendedName>
        <fullName evidence="10">Alpha-1,4 glucan phosphorylase</fullName>
        <ecNumber evidence="10">2.4.1.1</ecNumber>
    </recommendedName>
</protein>
<dbReference type="InterPro" id="IPR011833">
    <property type="entry name" value="Glycg_phsphrylas"/>
</dbReference>
<evidence type="ECO:0000256" key="9">
    <source>
        <dbReference type="PIRSR" id="PIRSR000460-1"/>
    </source>
</evidence>
<dbReference type="FunFam" id="3.40.50.2000:FF:000003">
    <property type="entry name" value="Alpha-1,4 glucan phosphorylase"/>
    <property type="match status" value="1"/>
</dbReference>
<proteinExistence type="inferred from homology"/>
<evidence type="ECO:0000256" key="1">
    <source>
        <dbReference type="ARBA" id="ARBA00001275"/>
    </source>
</evidence>
<dbReference type="NCBIfam" id="TIGR02093">
    <property type="entry name" value="P_ylase"/>
    <property type="match status" value="1"/>
</dbReference>
<dbReference type="InterPro" id="IPR035090">
    <property type="entry name" value="Pyridoxal_P_attach_site"/>
</dbReference>
<evidence type="ECO:0000256" key="3">
    <source>
        <dbReference type="ARBA" id="ARBA00006047"/>
    </source>
</evidence>
<reference evidence="12" key="1">
    <citation type="journal article" date="2022" name="Proc. Natl. Acad. Sci. U.S.A.">
        <title>Life cycle and functional genomics of the unicellular red alga Galdieria for elucidating algal and plant evolution and industrial use.</title>
        <authorList>
            <person name="Hirooka S."/>
            <person name="Itabashi T."/>
            <person name="Ichinose T.M."/>
            <person name="Onuma R."/>
            <person name="Fujiwara T."/>
            <person name="Yamashita S."/>
            <person name="Jong L.W."/>
            <person name="Tomita R."/>
            <person name="Iwane A.H."/>
            <person name="Miyagishima S.Y."/>
        </authorList>
    </citation>
    <scope>NUCLEOTIDE SEQUENCE</scope>
    <source>
        <strain evidence="12">NBRC 102759</strain>
    </source>
</reference>
<accession>A0A9C7PY00</accession>
<dbReference type="CDD" id="cd04300">
    <property type="entry name" value="GT35_Glycogen_Phosphorylase"/>
    <property type="match status" value="1"/>
</dbReference>
<dbReference type="GO" id="GO:0005737">
    <property type="term" value="C:cytoplasm"/>
    <property type="evidence" value="ECO:0007669"/>
    <property type="project" value="TreeGrafter"/>
</dbReference>
<evidence type="ECO:0000256" key="6">
    <source>
        <dbReference type="ARBA" id="ARBA00022679"/>
    </source>
</evidence>
<keyword evidence="5 10" id="KW-0328">Glycosyltransferase</keyword>
<dbReference type="EMBL" id="BQMJ01000035">
    <property type="protein sequence ID" value="GJQ12651.1"/>
    <property type="molecule type" value="Genomic_DNA"/>
</dbReference>
<evidence type="ECO:0000256" key="5">
    <source>
        <dbReference type="ARBA" id="ARBA00022676"/>
    </source>
</evidence>
<comment type="cofactor">
    <cofactor evidence="2 10">
        <name>pyridoxal 5'-phosphate</name>
        <dbReference type="ChEBI" id="CHEBI:597326"/>
    </cofactor>
</comment>
<evidence type="ECO:0000256" key="2">
    <source>
        <dbReference type="ARBA" id="ARBA00001933"/>
    </source>
</evidence>
<dbReference type="PIRSF" id="PIRSF000460">
    <property type="entry name" value="Pprylas_GlgP"/>
    <property type="match status" value="1"/>
</dbReference>
<dbReference type="Gene3D" id="3.40.50.2000">
    <property type="entry name" value="Glycogen Phosphorylase B"/>
    <property type="match status" value="2"/>
</dbReference>
<dbReference type="PANTHER" id="PTHR11468">
    <property type="entry name" value="GLYCOGEN PHOSPHORYLASE"/>
    <property type="match status" value="1"/>
</dbReference>
<dbReference type="FunFam" id="3.40.50.2000:FF:000002">
    <property type="entry name" value="Alpha-1,4 glucan phosphorylase"/>
    <property type="match status" value="1"/>
</dbReference>
<evidence type="ECO:0000313" key="13">
    <source>
        <dbReference type="Proteomes" id="UP001061958"/>
    </source>
</evidence>
<evidence type="ECO:0000256" key="10">
    <source>
        <dbReference type="RuleBase" id="RU000587"/>
    </source>
</evidence>
<evidence type="ECO:0000256" key="8">
    <source>
        <dbReference type="ARBA" id="ARBA00023277"/>
    </source>
</evidence>
<dbReference type="SUPFAM" id="SSF53756">
    <property type="entry name" value="UDP-Glycosyltransferase/glycogen phosphorylase"/>
    <property type="match status" value="1"/>
</dbReference>
<feature type="compositionally biased region" description="Polar residues" evidence="11">
    <location>
        <begin position="1"/>
        <end position="34"/>
    </location>
</feature>
<dbReference type="Proteomes" id="UP001061958">
    <property type="component" value="Unassembled WGS sequence"/>
</dbReference>
<dbReference type="AlphaFoldDB" id="A0A9C7PY00"/>
<keyword evidence="7 9" id="KW-0663">Pyridoxal phosphate</keyword>
<dbReference type="OrthoDB" id="9215500at2759"/>
<dbReference type="GO" id="GO:0005980">
    <property type="term" value="P:glycogen catabolic process"/>
    <property type="evidence" value="ECO:0007669"/>
    <property type="project" value="TreeGrafter"/>
</dbReference>
<sequence>MQARTPTGIETPSSGFASPSVGSGILTPSYQQKSRLGHPGSFSRLRDLDEEQRDPKKKLLFELLKVYSPNDIRSIQESIVKHAEYSLARNRYSIDDFVACEAAALALRDRLLESWNDTQQYYMKRDVKRIYYLSLEFLMGRSLKNALTNANLEDLFATSLKELGFDLEKLYEQEYDAALGNGGLGRLAACFLDSMATLNIPGWGYGIRYEYGMFRQKIIGGEQVEVPDYWLNRGNPWEIERLDVCYPVRFYGSFERLADGRALWTGGEVIQAVAFDVPVPGYDTYNTNNLRLWKALPFKEFDLDAFNRADYYKAIEAEERATAISAVLYPSDGTLAGKELRLKQEYFFVSATLQDAIRRFKKIPRSIQQLPSKVCFQLNDTHPVIAIAEMMRILIDHEGLKFLEALEVTRGCFAYTNHTVMPEALEKWSVPLFESLLPRHLAIIYDINFNFLEQVRKKYPGDDGKLSRLSIIEEGAVKMVRMAHLGIVGSFAVNGVAELHTQLLKTQVFPEFYELWPEKFQNKTNGITPRRWLLECNPALAEVISRWLESDDWVKDLFELRGILEHADNPEFQREWSEARLENKRQLAALIHQMTGIQVDAEAMFDVHVKRIHEYKRQLLNILSLVDRYQYILSLDEASRKQIVPRVVIFAGKAAPGYKMAKNIIRLINDVGRVVNSDGRIGNLLKIVFLPNYNVSLAERIVAAADISQHISTAGTEASGTSNMKFSLNGCLIVGTLDGANIEIREEVGDENIFIFGLNAQQVVEERKKLNSSYSLNDKLTKVLELIESGTLVNPEKHQEVVDSLRGGRDWYLVSADFESYLQIQRKVDEIFQNHAETWLKMSIHCTAGSGKFSSDRTISEYTRDIWQVEPCPCPEPTRPDDNHSRNI</sequence>
<dbReference type="PROSITE" id="PS00102">
    <property type="entry name" value="PHOSPHORYLASE"/>
    <property type="match status" value="1"/>
</dbReference>
<keyword evidence="6 10" id="KW-0808">Transferase</keyword>
<comment type="similarity">
    <text evidence="3 10">Belongs to the glycogen phosphorylase family.</text>
</comment>
<comment type="catalytic activity">
    <reaction evidence="1 10">
        <text>[(1-&gt;4)-alpha-D-glucosyl](n) + phosphate = [(1-&gt;4)-alpha-D-glucosyl](n-1) + alpha-D-glucose 1-phosphate</text>
        <dbReference type="Rhea" id="RHEA:41732"/>
        <dbReference type="Rhea" id="RHEA-COMP:9584"/>
        <dbReference type="Rhea" id="RHEA-COMP:9586"/>
        <dbReference type="ChEBI" id="CHEBI:15444"/>
        <dbReference type="ChEBI" id="CHEBI:43474"/>
        <dbReference type="ChEBI" id="CHEBI:58601"/>
        <dbReference type="EC" id="2.4.1.1"/>
    </reaction>
</comment>
<reference evidence="12" key="2">
    <citation type="submission" date="2022-01" db="EMBL/GenBank/DDBJ databases">
        <authorList>
            <person name="Hirooka S."/>
            <person name="Miyagishima S.Y."/>
        </authorList>
    </citation>
    <scope>NUCLEOTIDE SEQUENCE</scope>
    <source>
        <strain evidence="12">NBRC 102759</strain>
    </source>
</reference>
<comment type="caution">
    <text evidence="12">The sequence shown here is derived from an EMBL/GenBank/DDBJ whole genome shotgun (WGS) entry which is preliminary data.</text>
</comment>
<keyword evidence="8 10" id="KW-0119">Carbohydrate metabolism</keyword>
<keyword evidence="13" id="KW-1185">Reference proteome</keyword>
<dbReference type="GO" id="GO:0030170">
    <property type="term" value="F:pyridoxal phosphate binding"/>
    <property type="evidence" value="ECO:0007669"/>
    <property type="project" value="InterPro"/>
</dbReference>
<dbReference type="Pfam" id="PF00343">
    <property type="entry name" value="Phosphorylase"/>
    <property type="match status" value="1"/>
</dbReference>
<comment type="function">
    <text evidence="10">Allosteric enzyme that catalyzes the rate-limiting step in glycogen catabolism, the phosphorolytic cleavage of glycogen to produce glucose-1-phosphate, and plays a central role in maintaining cellular and organismal glucose homeostasis.</text>
</comment>
<dbReference type="InterPro" id="IPR000811">
    <property type="entry name" value="Glyco_trans_35"/>
</dbReference>
<dbReference type="PANTHER" id="PTHR11468:SF3">
    <property type="entry name" value="GLYCOGEN PHOSPHORYLASE, LIVER FORM"/>
    <property type="match status" value="1"/>
</dbReference>
<evidence type="ECO:0000256" key="7">
    <source>
        <dbReference type="ARBA" id="ARBA00022898"/>
    </source>
</evidence>
<dbReference type="EC" id="2.4.1.1" evidence="10"/>
<dbReference type="GO" id="GO:0008184">
    <property type="term" value="F:glycogen phosphorylase activity"/>
    <property type="evidence" value="ECO:0007669"/>
    <property type="project" value="InterPro"/>
</dbReference>